<gene>
    <name evidence="3" type="ORF">FQA47_013872</name>
</gene>
<feature type="transmembrane region" description="Helical" evidence="2">
    <location>
        <begin position="17"/>
        <end position="39"/>
    </location>
</feature>
<dbReference type="Proteomes" id="UP000646548">
    <property type="component" value="Unassembled WGS sequence"/>
</dbReference>
<accession>A0A834BZ93</accession>
<dbReference type="AlphaFoldDB" id="A0A834BZ93"/>
<feature type="transmembrane region" description="Helical" evidence="2">
    <location>
        <begin position="51"/>
        <end position="74"/>
    </location>
</feature>
<sequence>MPYQDEEYPDQPVWQSVLLFCCKGMIEGIMFILFFWLLVQVLFTKQLEVHLQILLLVGLIVFCLSLVLGCVICWKKSHFFSGKKKTPATSSTLPETSHPSVPASQPLCQELQRDILDYPSTFSSPARSQGEVSSFPFSERAKAASEEHEQAASYFSLRRLSSPLLPGPAYKPMHPGRASLPSLPKLGLLGKSAPQRRCTVSGDCRAHTERSRLTKPTAVSSSIAEKPIALTPLSYGSHANSAKPRLHFTLAFSPERQILTVTVLNLTETPHRLEDVSIVGSLHPSPTQRSSHSSLSLDASSLELLLKVGSMKELQRCELRLALYTGGAQSPRGTPLGEVELECEDMDRISERPLHFRRELKTKPVEF</sequence>
<evidence type="ECO:0000313" key="4">
    <source>
        <dbReference type="Proteomes" id="UP000646548"/>
    </source>
</evidence>
<organism evidence="3 4">
    <name type="scientific">Oryzias melastigma</name>
    <name type="common">Marine medaka</name>
    <dbReference type="NCBI Taxonomy" id="30732"/>
    <lineage>
        <taxon>Eukaryota</taxon>
        <taxon>Metazoa</taxon>
        <taxon>Chordata</taxon>
        <taxon>Craniata</taxon>
        <taxon>Vertebrata</taxon>
        <taxon>Euteleostomi</taxon>
        <taxon>Actinopterygii</taxon>
        <taxon>Neopterygii</taxon>
        <taxon>Teleostei</taxon>
        <taxon>Neoteleostei</taxon>
        <taxon>Acanthomorphata</taxon>
        <taxon>Ovalentaria</taxon>
        <taxon>Atherinomorphae</taxon>
        <taxon>Beloniformes</taxon>
        <taxon>Adrianichthyidae</taxon>
        <taxon>Oryziinae</taxon>
        <taxon>Oryzias</taxon>
    </lineage>
</organism>
<feature type="compositionally biased region" description="Polar residues" evidence="1">
    <location>
        <begin position="87"/>
        <end position="103"/>
    </location>
</feature>
<feature type="region of interest" description="Disordered" evidence="1">
    <location>
        <begin position="82"/>
        <end position="103"/>
    </location>
</feature>
<evidence type="ECO:0000256" key="1">
    <source>
        <dbReference type="SAM" id="MobiDB-lite"/>
    </source>
</evidence>
<comment type="caution">
    <text evidence="3">The sequence shown here is derived from an EMBL/GenBank/DDBJ whole genome shotgun (WGS) entry which is preliminary data.</text>
</comment>
<keyword evidence="2" id="KW-1133">Transmembrane helix</keyword>
<evidence type="ECO:0000313" key="3">
    <source>
        <dbReference type="EMBL" id="KAF6716861.1"/>
    </source>
</evidence>
<dbReference type="EMBL" id="WKFB01000918">
    <property type="protein sequence ID" value="KAF6716861.1"/>
    <property type="molecule type" value="Genomic_DNA"/>
</dbReference>
<reference evidence="3" key="1">
    <citation type="journal article" name="BMC Genomics">
        <title>Long-read sequencing and de novo genome assembly of marine medaka (Oryzias melastigma).</title>
        <authorList>
            <person name="Liang P."/>
            <person name="Saqib H.S.A."/>
            <person name="Ni X."/>
            <person name="Shen Y."/>
        </authorList>
    </citation>
    <scope>NUCLEOTIDE SEQUENCE</scope>
    <source>
        <strain evidence="3">Bigg-433</strain>
    </source>
</reference>
<keyword evidence="2" id="KW-0472">Membrane</keyword>
<protein>
    <submittedName>
        <fullName evidence="3">Uncharacterized protein</fullName>
    </submittedName>
</protein>
<proteinExistence type="predicted"/>
<name>A0A834BZ93_ORYME</name>
<keyword evidence="2" id="KW-0812">Transmembrane</keyword>
<evidence type="ECO:0000256" key="2">
    <source>
        <dbReference type="SAM" id="Phobius"/>
    </source>
</evidence>